<sequence length="695" mass="78124">MIRSEFWVVLTLGLALVGVRNRALGDEGMWLFNNPPKEYLKKTYGFEPDQAWLDHVQKSSVRFNSGGSGSFVSPDGLVMTNHHVAADAIQKLSNQENNYLRDGFHARTRSEEKKCVDLELNVLQSIEDVTAAVNAAVKPGMSPEQANAARRGVTAEIEKASLEKTGLRSDVVTLYNGAQYHLYRYKKYTDVRLVFAPEQQIAFFGGDPDNFEYPRYDLDFTFFRVYENDKPVKLEHYLKWSKNGAAENELVFVSGHPGRTSRLNTVAELEYLRDTAFPFLMQRLYRMETNLKVFSDRNSENARRAKDELFGIQNSRKARDGGLAGLLDPALMARKRAQEQKIRDAVKSNPELADVVDAWDRIEAATKKQLEMNRPYAMLEMGAGFNSIYFKIGRTLLRANAEKGKPNGERLREFRDSGLESLEQELFSAEPIYPDLEIVKLSDALTHLASELGTNSPVVQAVLNGKSPRLRAAELVTATKLGSIDIRKKLYAASSDELAAAKEPFVELARLIDEESRALRKKYESEIDEVKRQANSQIAKARYAVEGDRVYPDATFTLRLAFGTVNGFEENGKKVPYVTNFAGLYEHSNEHQGQPPYDLPKRWLDRKDKLDLKVPFNFVCTADIIGGNSGSPVINRNAEVVGLIFDGNIQSLVLDFSYDDVQARAVSVHSAGMIEALKKIYEADELVQELLGTSK</sequence>
<keyword evidence="6" id="KW-0720">Serine protease</keyword>
<dbReference type="PANTHER" id="PTHR38469:SF1">
    <property type="entry name" value="PERIPLASMIC PEPTIDASE SUBFAMILY S1B"/>
    <property type="match status" value="1"/>
</dbReference>
<keyword evidence="9" id="KW-1185">Reference proteome</keyword>
<dbReference type="AlphaFoldDB" id="A0A6C2YPP3"/>
<evidence type="ECO:0000256" key="2">
    <source>
        <dbReference type="ARBA" id="ARBA00022438"/>
    </source>
</evidence>
<dbReference type="GO" id="GO:0006508">
    <property type="term" value="P:proteolysis"/>
    <property type="evidence" value="ECO:0007669"/>
    <property type="project" value="UniProtKB-KW"/>
</dbReference>
<organism evidence="8">
    <name type="scientific">Tuwongella immobilis</name>
    <dbReference type="NCBI Taxonomy" id="692036"/>
    <lineage>
        <taxon>Bacteria</taxon>
        <taxon>Pseudomonadati</taxon>
        <taxon>Planctomycetota</taxon>
        <taxon>Planctomycetia</taxon>
        <taxon>Gemmatales</taxon>
        <taxon>Gemmataceae</taxon>
        <taxon>Tuwongella</taxon>
    </lineage>
</organism>
<dbReference type="Proteomes" id="UP000464378">
    <property type="component" value="Chromosome"/>
</dbReference>
<comment type="function">
    <text evidence="6">Catalyzes the removal of dipeptides from the N-terminus of oligopeptides.</text>
</comment>
<dbReference type="InterPro" id="IPR043504">
    <property type="entry name" value="Peptidase_S1_PA_chymotrypsin"/>
</dbReference>
<dbReference type="GO" id="GO:0043171">
    <property type="term" value="P:peptide catabolic process"/>
    <property type="evidence" value="ECO:0007669"/>
    <property type="project" value="UniProtKB-UniRule"/>
</dbReference>
<dbReference type="EMBL" id="LR586016">
    <property type="protein sequence ID" value="VIP03598.1"/>
    <property type="molecule type" value="Genomic_DNA"/>
</dbReference>
<dbReference type="RefSeq" id="WP_162658765.1">
    <property type="nucleotide sequence ID" value="NZ_LR593887.1"/>
</dbReference>
<dbReference type="GO" id="GO:0008239">
    <property type="term" value="F:dipeptidyl-peptidase activity"/>
    <property type="evidence" value="ECO:0007669"/>
    <property type="project" value="UniProtKB-UniRule"/>
</dbReference>
<dbReference type="SUPFAM" id="SSF50494">
    <property type="entry name" value="Trypsin-like serine proteases"/>
    <property type="match status" value="1"/>
</dbReference>
<keyword evidence="7" id="KW-0175">Coiled coil</keyword>
<comment type="similarity">
    <text evidence="1 6">Belongs to the peptidase S46 family.</text>
</comment>
<evidence type="ECO:0000313" key="9">
    <source>
        <dbReference type="Proteomes" id="UP000464378"/>
    </source>
</evidence>
<protein>
    <recommendedName>
        <fullName evidence="6">Dipeptidyl-peptidase</fullName>
        <ecNumber evidence="6">3.4.14.-</ecNumber>
    </recommendedName>
</protein>
<keyword evidence="2 6" id="KW-0031">Aminopeptidase</keyword>
<evidence type="ECO:0000256" key="6">
    <source>
        <dbReference type="RuleBase" id="RU366067"/>
    </source>
</evidence>
<evidence type="ECO:0000256" key="4">
    <source>
        <dbReference type="ARBA" id="ARBA00022729"/>
    </source>
</evidence>
<dbReference type="Gene3D" id="2.40.10.10">
    <property type="entry name" value="Trypsin-like serine proteases"/>
    <property type="match status" value="2"/>
</dbReference>
<name>A0A6C2YPP3_9BACT</name>
<dbReference type="GO" id="GO:0070009">
    <property type="term" value="F:serine-type aminopeptidase activity"/>
    <property type="evidence" value="ECO:0007669"/>
    <property type="project" value="UniProtKB-UniRule"/>
</dbReference>
<dbReference type="EMBL" id="LR593887">
    <property type="protein sequence ID" value="VTS04564.1"/>
    <property type="molecule type" value="Genomic_DNA"/>
</dbReference>
<dbReference type="InterPro" id="IPR009003">
    <property type="entry name" value="Peptidase_S1_PA"/>
</dbReference>
<keyword evidence="4" id="KW-0732">Signal</keyword>
<dbReference type="PANTHER" id="PTHR38469">
    <property type="entry name" value="PERIPLASMIC PEPTIDASE SUBFAMILY S1B"/>
    <property type="match status" value="1"/>
</dbReference>
<evidence type="ECO:0000313" key="8">
    <source>
        <dbReference type="EMBL" id="VIP03598.1"/>
    </source>
</evidence>
<keyword evidence="5 6" id="KW-0378">Hydrolase</keyword>
<dbReference type="EC" id="3.4.14.-" evidence="6"/>
<evidence type="ECO:0000256" key="5">
    <source>
        <dbReference type="ARBA" id="ARBA00022801"/>
    </source>
</evidence>
<dbReference type="Pfam" id="PF10459">
    <property type="entry name" value="Peptidase_S46"/>
    <property type="match status" value="1"/>
</dbReference>
<accession>A0A6C2YPP3</accession>
<gene>
    <name evidence="8" type="ORF">GMBLW1_03620</name>
</gene>
<evidence type="ECO:0000256" key="1">
    <source>
        <dbReference type="ARBA" id="ARBA00010491"/>
    </source>
</evidence>
<dbReference type="KEGG" id="tim:GMBLW1_03620"/>
<dbReference type="InParanoid" id="A0A6C2YPP3"/>
<evidence type="ECO:0000256" key="3">
    <source>
        <dbReference type="ARBA" id="ARBA00022670"/>
    </source>
</evidence>
<dbReference type="InterPro" id="IPR019500">
    <property type="entry name" value="Pep_S46"/>
</dbReference>
<evidence type="ECO:0000256" key="7">
    <source>
        <dbReference type="SAM" id="Coils"/>
    </source>
</evidence>
<keyword evidence="3 6" id="KW-0645">Protease</keyword>
<proteinExistence type="inferred from homology"/>
<reference evidence="8" key="1">
    <citation type="submission" date="2019-04" db="EMBL/GenBank/DDBJ databases">
        <authorList>
            <consortium name="Science for Life Laboratories"/>
        </authorList>
    </citation>
    <scope>NUCLEOTIDE SEQUENCE</scope>
    <source>
        <strain evidence="8">MBLW1</strain>
    </source>
</reference>
<feature type="coiled-coil region" evidence="7">
    <location>
        <begin position="513"/>
        <end position="540"/>
    </location>
</feature>